<evidence type="ECO:0000256" key="4">
    <source>
        <dbReference type="ARBA" id="ARBA00023163"/>
    </source>
</evidence>
<evidence type="ECO:0000256" key="3">
    <source>
        <dbReference type="ARBA" id="ARBA00023015"/>
    </source>
</evidence>
<dbReference type="GO" id="GO:0016592">
    <property type="term" value="C:mediator complex"/>
    <property type="evidence" value="ECO:0007669"/>
    <property type="project" value="TreeGrafter"/>
</dbReference>
<proteinExistence type="inferred from homology"/>
<keyword evidence="5" id="KW-0539">Nucleus</keyword>
<organism evidence="6">
    <name type="scientific">Ananas comosus var. bracteatus</name>
    <name type="common">red pineapple</name>
    <dbReference type="NCBI Taxonomy" id="296719"/>
    <lineage>
        <taxon>Eukaryota</taxon>
        <taxon>Viridiplantae</taxon>
        <taxon>Streptophyta</taxon>
        <taxon>Embryophyta</taxon>
        <taxon>Tracheophyta</taxon>
        <taxon>Spermatophyta</taxon>
        <taxon>Magnoliopsida</taxon>
        <taxon>Liliopsida</taxon>
        <taxon>Poales</taxon>
        <taxon>Bromeliaceae</taxon>
        <taxon>Bromelioideae</taxon>
        <taxon>Ananas</taxon>
    </lineage>
</organism>
<dbReference type="InterPro" id="IPR021629">
    <property type="entry name" value="Mediator_Med23"/>
</dbReference>
<comment type="similarity">
    <text evidence="2">Belongs to the Mediator complex subunit 23 family.</text>
</comment>
<reference evidence="6" key="1">
    <citation type="submission" date="2020-07" db="EMBL/GenBank/DDBJ databases">
        <authorList>
            <person name="Lin J."/>
        </authorList>
    </citation>
    <scope>NUCLEOTIDE SEQUENCE</scope>
</reference>
<keyword evidence="4" id="KW-0804">Transcription</keyword>
<comment type="subcellular location">
    <subcellularLocation>
        <location evidence="1">Nucleus</location>
    </subcellularLocation>
</comment>
<dbReference type="GO" id="GO:0010628">
    <property type="term" value="P:positive regulation of gene expression"/>
    <property type="evidence" value="ECO:0007669"/>
    <property type="project" value="TreeGrafter"/>
</dbReference>
<sequence length="487" mass="55836">MIYLQPLLDQIMATSIRGRKKLYDFFPSYSGFFDREDRQEGQAIQAWQQAETTVINQCTQLLSPSADPTYVMTYLGHSFPQHRQYLCAGAWMLMNGHPESINSTNLGRVLREFSPEEVTSNIYTMVDVLLHHIQLNCSVDILRRDDDHYALRIVISLLERPELQKRIKMFCSNRSPPEHWLNNQPPKRVELQHALGNHLSWKDRYPVFFDDIAARLLPVIPLIIYRLIENDATDISDRVLAFYSSLLNFHPLRFTFVRDILAYFYGHLPSKLIVRILKILDISKIPFSDSFPQHVGSSNPASCPPLDYFANLLLGLVNNVIPSLNIDSNTVQQWTVKWAWAKSWSTNFSIRWKKCRNNEHKPLDSIPDGNQLLQLCFQKRLFLSTVVLFDDPSMWPSFGTATSGVPCPAVFGSIANHKDCWWLADSKRSIKELDSAVGYALLDPTWASQDNTSTAIGNIVALLHAFFSNLPQEWLESTHTIIKHCAL</sequence>
<evidence type="ECO:0000256" key="1">
    <source>
        <dbReference type="ARBA" id="ARBA00004123"/>
    </source>
</evidence>
<evidence type="ECO:0000256" key="2">
    <source>
        <dbReference type="ARBA" id="ARBA00010222"/>
    </source>
</evidence>
<accession>A0A6V7PLD7</accession>
<protein>
    <recommendedName>
        <fullName evidence="7">Mediator of RNA polymerase II transcription subunit 23</fullName>
    </recommendedName>
</protein>
<keyword evidence="3" id="KW-0805">Transcription regulation</keyword>
<evidence type="ECO:0008006" key="7">
    <source>
        <dbReference type="Google" id="ProtNLM"/>
    </source>
</evidence>
<dbReference type="Pfam" id="PF11573">
    <property type="entry name" value="Med23"/>
    <property type="match status" value="1"/>
</dbReference>
<dbReference type="PANTHER" id="PTHR12691:SF10">
    <property type="entry name" value="MEDIATOR OF RNA POLYMERASE II TRANSCRIPTION SUBUNIT 23"/>
    <property type="match status" value="1"/>
</dbReference>
<dbReference type="EMBL" id="LR862149">
    <property type="protein sequence ID" value="CAD1831366.1"/>
    <property type="molecule type" value="Genomic_DNA"/>
</dbReference>
<dbReference type="AlphaFoldDB" id="A0A6V7PLD7"/>
<dbReference type="PANTHER" id="PTHR12691">
    <property type="entry name" value="MEDIATOR OF RNA POLYMERASE II TRANSCRIPTION SUBUNIT 23"/>
    <property type="match status" value="1"/>
</dbReference>
<gene>
    <name evidence="6" type="ORF">CB5_LOCUS14577</name>
</gene>
<evidence type="ECO:0000256" key="5">
    <source>
        <dbReference type="ARBA" id="ARBA00023242"/>
    </source>
</evidence>
<dbReference type="GO" id="GO:0006357">
    <property type="term" value="P:regulation of transcription by RNA polymerase II"/>
    <property type="evidence" value="ECO:0007669"/>
    <property type="project" value="TreeGrafter"/>
</dbReference>
<evidence type="ECO:0000313" key="6">
    <source>
        <dbReference type="EMBL" id="CAD1831366.1"/>
    </source>
</evidence>
<dbReference type="GO" id="GO:0005667">
    <property type="term" value="C:transcription regulator complex"/>
    <property type="evidence" value="ECO:0007669"/>
    <property type="project" value="TreeGrafter"/>
</dbReference>
<name>A0A6V7PLD7_ANACO</name>